<dbReference type="InterPro" id="IPR058647">
    <property type="entry name" value="BSH_CzcB-like"/>
</dbReference>
<reference evidence="6 7" key="1">
    <citation type="submission" date="2018-06" db="EMBL/GenBank/DDBJ databases">
        <title>Genomic Encyclopedia of Archaeal and Bacterial Type Strains, Phase II (KMG-II): from individual species to whole genera.</title>
        <authorList>
            <person name="Goeker M."/>
        </authorList>
    </citation>
    <scope>NUCLEOTIDE SEQUENCE [LARGE SCALE GENOMIC DNA]</scope>
    <source>
        <strain evidence="6 7">DSM 6779</strain>
    </source>
</reference>
<feature type="domain" description="CzcB-like barrel-sandwich hybrid" evidence="4">
    <location>
        <begin position="61"/>
        <end position="169"/>
    </location>
</feature>
<feature type="signal peptide" evidence="2">
    <location>
        <begin position="1"/>
        <end position="21"/>
    </location>
</feature>
<gene>
    <name evidence="6" type="ORF">LX69_02357</name>
</gene>
<dbReference type="Gene3D" id="2.40.30.170">
    <property type="match status" value="1"/>
</dbReference>
<evidence type="ECO:0000259" key="3">
    <source>
        <dbReference type="Pfam" id="PF25954"/>
    </source>
</evidence>
<evidence type="ECO:0000313" key="7">
    <source>
        <dbReference type="Proteomes" id="UP000249239"/>
    </source>
</evidence>
<dbReference type="Gene3D" id="1.10.287.470">
    <property type="entry name" value="Helix hairpin bin"/>
    <property type="match status" value="1"/>
</dbReference>
<accession>A0A2W7N385</accession>
<evidence type="ECO:0000313" key="6">
    <source>
        <dbReference type="EMBL" id="PZX14531.1"/>
    </source>
</evidence>
<evidence type="ECO:0000259" key="4">
    <source>
        <dbReference type="Pfam" id="PF25973"/>
    </source>
</evidence>
<comment type="similarity">
    <text evidence="1">Belongs to the membrane fusion protein (MFP) (TC 8.A.1) family.</text>
</comment>
<dbReference type="InterPro" id="IPR058637">
    <property type="entry name" value="YknX-like_C"/>
</dbReference>
<dbReference type="NCBIfam" id="TIGR01730">
    <property type="entry name" value="RND_mfp"/>
    <property type="match status" value="1"/>
</dbReference>
<dbReference type="EMBL" id="QKZK01000019">
    <property type="protein sequence ID" value="PZX14531.1"/>
    <property type="molecule type" value="Genomic_DNA"/>
</dbReference>
<name>A0A2W7N385_9BACT</name>
<dbReference type="FunFam" id="2.40.30.170:FF:000010">
    <property type="entry name" value="Efflux RND transporter periplasmic adaptor subunit"/>
    <property type="match status" value="1"/>
</dbReference>
<feature type="chain" id="PRO_5015909183" evidence="2">
    <location>
        <begin position="22"/>
        <end position="344"/>
    </location>
</feature>
<dbReference type="InterPro" id="IPR058792">
    <property type="entry name" value="Beta-barrel_RND_2"/>
</dbReference>
<evidence type="ECO:0000259" key="5">
    <source>
        <dbReference type="Pfam" id="PF25989"/>
    </source>
</evidence>
<dbReference type="GO" id="GO:1990281">
    <property type="term" value="C:efflux pump complex"/>
    <property type="evidence" value="ECO:0007669"/>
    <property type="project" value="TreeGrafter"/>
</dbReference>
<protein>
    <submittedName>
        <fullName evidence="6">RND family efflux transporter MFP subunit</fullName>
    </submittedName>
</protein>
<dbReference type="AlphaFoldDB" id="A0A2W7N385"/>
<dbReference type="Proteomes" id="UP000249239">
    <property type="component" value="Unassembled WGS sequence"/>
</dbReference>
<feature type="domain" description="CusB-like beta-barrel" evidence="3">
    <location>
        <begin position="195"/>
        <end position="265"/>
    </location>
</feature>
<keyword evidence="2" id="KW-0732">Signal</keyword>
<dbReference type="Pfam" id="PF25973">
    <property type="entry name" value="BSH_CzcB"/>
    <property type="match status" value="1"/>
</dbReference>
<dbReference type="SUPFAM" id="SSF111369">
    <property type="entry name" value="HlyD-like secretion proteins"/>
    <property type="match status" value="1"/>
</dbReference>
<proteinExistence type="inferred from homology"/>
<evidence type="ECO:0000256" key="1">
    <source>
        <dbReference type="ARBA" id="ARBA00009477"/>
    </source>
</evidence>
<dbReference type="Gene3D" id="2.40.50.100">
    <property type="match status" value="1"/>
</dbReference>
<dbReference type="InterPro" id="IPR006143">
    <property type="entry name" value="RND_pump_MFP"/>
</dbReference>
<dbReference type="Pfam" id="PF25954">
    <property type="entry name" value="Beta-barrel_RND_2"/>
    <property type="match status" value="1"/>
</dbReference>
<dbReference type="Pfam" id="PF25989">
    <property type="entry name" value="YknX_C"/>
    <property type="match status" value="1"/>
</dbReference>
<dbReference type="GO" id="GO:0015562">
    <property type="term" value="F:efflux transmembrane transporter activity"/>
    <property type="evidence" value="ECO:0007669"/>
    <property type="project" value="TreeGrafter"/>
</dbReference>
<evidence type="ECO:0000256" key="2">
    <source>
        <dbReference type="SAM" id="SignalP"/>
    </source>
</evidence>
<organism evidence="6 7">
    <name type="scientific">Breznakibacter xylanolyticus</name>
    <dbReference type="NCBI Taxonomy" id="990"/>
    <lineage>
        <taxon>Bacteria</taxon>
        <taxon>Pseudomonadati</taxon>
        <taxon>Bacteroidota</taxon>
        <taxon>Bacteroidia</taxon>
        <taxon>Marinilabiliales</taxon>
        <taxon>Marinilabiliaceae</taxon>
        <taxon>Breznakibacter</taxon>
    </lineage>
</organism>
<feature type="domain" description="YknX-like C-terminal permuted SH3-like" evidence="5">
    <location>
        <begin position="272"/>
        <end position="342"/>
    </location>
</feature>
<comment type="caution">
    <text evidence="6">The sequence shown here is derived from an EMBL/GenBank/DDBJ whole genome shotgun (WGS) entry which is preliminary data.</text>
</comment>
<dbReference type="PANTHER" id="PTHR30469">
    <property type="entry name" value="MULTIDRUG RESISTANCE PROTEIN MDTA"/>
    <property type="match status" value="1"/>
</dbReference>
<keyword evidence="7" id="KW-1185">Reference proteome</keyword>
<sequence>MAATLTLAAALMTLSSCGASSTENTSSATPPKAENVKVQPLTLKSINRVVEYASSLIAYEEVHMAPASPGRIEQITVEVGDRVAQGQLLAIMDQTQLHQAQVQLRNAETDYQRFDTLNKVGGVARQQYDQVKANYDITRSNVAFLTENTRLKAPFSGVVSGKYYENGEMYSGSPTAAGKAAIVSLVQMNRLKTLANVSEQFFPQIKKGMPVSLVCDIYPGRTFTGTVSRIYPTIDAATRTFPVEVELPNADEALRPGMFARVSFELDKVEALLVPAQAILKMQGSDERYLFVADNGKARRVSLKMGQRINDEVEIITNNIQAGDQIIVAGQARLLDGMPVNVMP</sequence>
<dbReference type="Gene3D" id="2.40.420.20">
    <property type="match status" value="1"/>
</dbReference>